<dbReference type="EMBL" id="CP045737">
    <property type="protein sequence ID" value="QGG42225.1"/>
    <property type="molecule type" value="Genomic_DNA"/>
</dbReference>
<protein>
    <recommendedName>
        <fullName evidence="4">DUF4190 domain-containing protein</fullName>
    </recommendedName>
</protein>
<gene>
    <name evidence="2" type="ORF">GEV26_13075</name>
</gene>
<proteinExistence type="predicted"/>
<reference evidence="2 3" key="1">
    <citation type="submission" date="2019-11" db="EMBL/GenBank/DDBJ databases">
        <authorList>
            <person name="Li J."/>
        </authorList>
    </citation>
    <scope>NUCLEOTIDE SEQUENCE [LARGE SCALE GENOMIC DNA]</scope>
    <source>
        <strain evidence="2 3">MF47</strain>
    </source>
</reference>
<dbReference type="AlphaFoldDB" id="A0A5Q2MNX7"/>
<name>A0A5Q2MNX7_9ACTN</name>
<feature type="transmembrane region" description="Helical" evidence="1">
    <location>
        <begin position="20"/>
        <end position="46"/>
    </location>
</feature>
<keyword evidence="1" id="KW-0472">Membrane</keyword>
<dbReference type="KEGG" id="aef:GEV26_13075"/>
<keyword evidence="1" id="KW-0812">Transmembrane</keyword>
<dbReference type="RefSeq" id="WP_153653697.1">
    <property type="nucleotide sequence ID" value="NZ_CP045737.1"/>
</dbReference>
<accession>A0A5Q2MNX7</accession>
<dbReference type="Proteomes" id="UP000392064">
    <property type="component" value="Chromosome"/>
</dbReference>
<evidence type="ECO:0000313" key="2">
    <source>
        <dbReference type="EMBL" id="QGG42225.1"/>
    </source>
</evidence>
<keyword evidence="1" id="KW-1133">Transmembrane helix</keyword>
<evidence type="ECO:0000256" key="1">
    <source>
        <dbReference type="SAM" id="Phobius"/>
    </source>
</evidence>
<keyword evidence="3" id="KW-1185">Reference proteome</keyword>
<evidence type="ECO:0008006" key="4">
    <source>
        <dbReference type="Google" id="ProtNLM"/>
    </source>
</evidence>
<feature type="transmembrane region" description="Helical" evidence="1">
    <location>
        <begin position="53"/>
        <end position="76"/>
    </location>
</feature>
<sequence>MSSPSASRSSSARTLVIISFVLDAVALIFLPIILGPIGAVLGFVAYSQGEKKLGLWAGIGGIVATVVGMVLGAVVANNS</sequence>
<evidence type="ECO:0000313" key="3">
    <source>
        <dbReference type="Proteomes" id="UP000392064"/>
    </source>
</evidence>
<organism evidence="2 3">
    <name type="scientific">Aeromicrobium yanjiei</name>
    <dbReference type="NCBI Taxonomy" id="2662028"/>
    <lineage>
        <taxon>Bacteria</taxon>
        <taxon>Bacillati</taxon>
        <taxon>Actinomycetota</taxon>
        <taxon>Actinomycetes</taxon>
        <taxon>Propionibacteriales</taxon>
        <taxon>Nocardioidaceae</taxon>
        <taxon>Aeromicrobium</taxon>
    </lineage>
</organism>